<dbReference type="Pfam" id="PF05621">
    <property type="entry name" value="TniB"/>
    <property type="match status" value="1"/>
</dbReference>
<keyword evidence="3" id="KW-1185">Reference proteome</keyword>
<evidence type="ECO:0000313" key="2">
    <source>
        <dbReference type="EMBL" id="PXX93236.1"/>
    </source>
</evidence>
<proteinExistence type="predicted"/>
<sequence>MKMTSRADSQSVGLAPSVKEFAKWRTQHNRFVEALNEIRLTHSMSGVEGTGMLVMGVPGLGKSSILKSYRKHHLENRKDLEGPDGSKEPIILVSVPSEPTQKTLIQQILRASSYEGSIKGTAEELRQKLDEFIVERSVEMLILDEFQHFLPEQASSNTRGVVNQIKLVMDTHKLAVVMAGTPPGYRSIAKHEELYQRFAHRQVRLKPFNADDRLKEFCKYMHACRRSLEKKGFGIIPLENEEMLTRLYLATKGIPRLITHLLMAAITNTGPGETVGLNDLRRAFCGRSLNPALGKFDPFSAPPEQVNERARKALKAARIEDSKHWTVEA</sequence>
<protein>
    <recommendedName>
        <fullName evidence="1">AAA+ ATPase domain-containing protein</fullName>
    </recommendedName>
</protein>
<dbReference type="EMBL" id="QFWX01000001">
    <property type="protein sequence ID" value="PXX93236.1"/>
    <property type="molecule type" value="Genomic_DNA"/>
</dbReference>
<comment type="caution">
    <text evidence="2">The sequence shown here is derived from an EMBL/GenBank/DDBJ whole genome shotgun (WGS) entry which is preliminary data.</text>
</comment>
<dbReference type="SUPFAM" id="SSF52540">
    <property type="entry name" value="P-loop containing nucleoside triphosphate hydrolases"/>
    <property type="match status" value="1"/>
</dbReference>
<reference evidence="3" key="1">
    <citation type="submission" date="2018-05" db="EMBL/GenBank/DDBJ databases">
        <authorList>
            <person name="Lu D."/>
        </authorList>
    </citation>
    <scope>NUCLEOTIDE SEQUENCE [LARGE SCALE GENOMIC DNA]</scope>
    <source>
        <strain evidence="3">F01</strain>
    </source>
</reference>
<dbReference type="Gene3D" id="3.40.50.300">
    <property type="entry name" value="P-loop containing nucleotide triphosphate hydrolases"/>
    <property type="match status" value="1"/>
</dbReference>
<evidence type="ECO:0000313" key="3">
    <source>
        <dbReference type="Proteomes" id="UP000253987"/>
    </source>
</evidence>
<dbReference type="OrthoDB" id="6058098at2"/>
<dbReference type="PANTHER" id="PTHR35894:SF1">
    <property type="entry name" value="PHOSPHORIBULOKINASE _ URIDINE KINASE FAMILY"/>
    <property type="match status" value="1"/>
</dbReference>
<dbReference type="InterPro" id="IPR008868">
    <property type="entry name" value="TniB"/>
</dbReference>
<dbReference type="AlphaFoldDB" id="A0A2V3ZSK9"/>
<feature type="domain" description="AAA+ ATPase" evidence="1">
    <location>
        <begin position="48"/>
        <end position="208"/>
    </location>
</feature>
<dbReference type="Proteomes" id="UP000253987">
    <property type="component" value="Unassembled WGS sequence"/>
</dbReference>
<name>A0A2V3ZSK9_9GAMM</name>
<dbReference type="SMART" id="SM00382">
    <property type="entry name" value="AAA"/>
    <property type="match status" value="1"/>
</dbReference>
<organism evidence="2 3">
    <name type="scientific">Marinobacter vulgaris</name>
    <dbReference type="NCBI Taxonomy" id="1928331"/>
    <lineage>
        <taxon>Bacteria</taxon>
        <taxon>Pseudomonadati</taxon>
        <taxon>Pseudomonadota</taxon>
        <taxon>Gammaproteobacteria</taxon>
        <taxon>Pseudomonadales</taxon>
        <taxon>Marinobacteraceae</taxon>
        <taxon>Marinobacter</taxon>
    </lineage>
</organism>
<dbReference type="InterPro" id="IPR052026">
    <property type="entry name" value="ExeA_AAA_ATPase_DNA-bind"/>
</dbReference>
<accession>A0A2V3ZSK9</accession>
<dbReference type="InterPro" id="IPR027417">
    <property type="entry name" value="P-loop_NTPase"/>
</dbReference>
<gene>
    <name evidence="2" type="ORF">DIT71_00040</name>
</gene>
<dbReference type="InterPro" id="IPR003593">
    <property type="entry name" value="AAA+_ATPase"/>
</dbReference>
<dbReference type="PANTHER" id="PTHR35894">
    <property type="entry name" value="GENERAL SECRETION PATHWAY PROTEIN A-RELATED"/>
    <property type="match status" value="1"/>
</dbReference>
<reference evidence="2 3" key="2">
    <citation type="submission" date="2018-06" db="EMBL/GenBank/DDBJ databases">
        <title>Marinobactersediminissp. nov, a moderately halophilic bacterium isolated from marine solar saltern.</title>
        <authorList>
            <person name="Zhang Y."/>
        </authorList>
    </citation>
    <scope>NUCLEOTIDE SEQUENCE [LARGE SCALE GENOMIC DNA]</scope>
    <source>
        <strain evidence="2 3">F01</strain>
    </source>
</reference>
<evidence type="ECO:0000259" key="1">
    <source>
        <dbReference type="SMART" id="SM00382"/>
    </source>
</evidence>